<sequence>MTLLATYFPITDPTLIFFVVLLIILLAPIVMSKLRIPHIIGMVLAGVLIGQYGLNILERDNSFELFGRVGLYYIMFLAGLEMDTDGVRKRSKHFVLFGLFTFLVPFVMTYIMALTILDYSSSASFLLGCIMASNTLIAYPIICRYGLQKHTSVTLSVGSSMISLFMALVMLAALSGSFDGDSGWQFWLLFLLKFAAFCVGSVVLIPKLTRYFLRRYSDAVMQYIFVLGVMFLSASLTSLIGIEGVFGAFFSGLILNRYIPHVSPLMNRIEFIGNALFIPYFLIGVGMLINVRTLFSGIEMAWIVFLIVFFGTFGKAVAAYLSSLILRLSKADGNMMFGLTSAHAAGAIAMVMVGMRLEVAPGEYLINNDMLNGVVMMILFTCIISTMMTEHASKQIILQEKSHLTAEAPKDDDEKILLCVKYPDIAPQLLDLSTLMRNQRLKRDLVALNVVYDDQNSSTARAQGLRLLEHLQQQASAADVGMQTQVRLATNIANGIKHAFREFACSEIIMGMHVHTDINPRFWGEFIQSLYNGLNRQIVLTRFVQPMSTLRRIQVAVPSRAEFEPGFHRWLERLSRLAGQLDCRIQFHGRNESLALIAEYINNRHPNVRAEYTPMGHWNELPQLASGIAKDHLFVVVTARKGTISYKTALERLPDELQKFFSGKNLMIIFPDQFGNTKDDRMSFTEAQHHEEKSIYDTILRWIHRKK</sequence>
<name>A0A1I0PHB0_9BACT</name>
<keyword evidence="3" id="KW-0050">Antiport</keyword>
<evidence type="ECO:0000256" key="6">
    <source>
        <dbReference type="ARBA" id="ARBA00023065"/>
    </source>
</evidence>
<dbReference type="PANTHER" id="PTHR43562">
    <property type="entry name" value="NAPA-TYPE SODIUM/HYDROGEN ANTIPORTER"/>
    <property type="match status" value="1"/>
</dbReference>
<feature type="transmembrane region" description="Helical" evidence="8">
    <location>
        <begin position="65"/>
        <end position="82"/>
    </location>
</feature>
<feature type="transmembrane region" description="Helical" evidence="8">
    <location>
        <begin position="301"/>
        <end position="321"/>
    </location>
</feature>
<feature type="transmembrane region" description="Helical" evidence="8">
    <location>
        <begin position="154"/>
        <end position="178"/>
    </location>
</feature>
<dbReference type="Pfam" id="PF00999">
    <property type="entry name" value="Na_H_Exchanger"/>
    <property type="match status" value="1"/>
</dbReference>
<keyword evidence="6" id="KW-0406">Ion transport</keyword>
<dbReference type="Proteomes" id="UP000199373">
    <property type="component" value="Unassembled WGS sequence"/>
</dbReference>
<evidence type="ECO:0000259" key="9">
    <source>
        <dbReference type="Pfam" id="PF00999"/>
    </source>
</evidence>
<gene>
    <name evidence="10" type="ORF">SAMN04487850_1769</name>
</gene>
<feature type="transmembrane region" description="Helical" evidence="8">
    <location>
        <begin position="123"/>
        <end position="142"/>
    </location>
</feature>
<keyword evidence="11" id="KW-1185">Reference proteome</keyword>
<dbReference type="Gene3D" id="3.40.50.12370">
    <property type="match status" value="1"/>
</dbReference>
<keyword evidence="5 8" id="KW-1133">Transmembrane helix</keyword>
<proteinExistence type="predicted"/>
<feature type="transmembrane region" description="Helical" evidence="8">
    <location>
        <begin position="94"/>
        <end position="117"/>
    </location>
</feature>
<evidence type="ECO:0000256" key="3">
    <source>
        <dbReference type="ARBA" id="ARBA00022449"/>
    </source>
</evidence>
<dbReference type="InterPro" id="IPR038770">
    <property type="entry name" value="Na+/solute_symporter_sf"/>
</dbReference>
<protein>
    <submittedName>
        <fullName evidence="10">Kef-type K+ transport system, membrane component KefB</fullName>
    </submittedName>
</protein>
<evidence type="ECO:0000256" key="8">
    <source>
        <dbReference type="SAM" id="Phobius"/>
    </source>
</evidence>
<feature type="transmembrane region" description="Helical" evidence="8">
    <location>
        <begin position="6"/>
        <end position="27"/>
    </location>
</feature>
<dbReference type="SUPFAM" id="SSF52402">
    <property type="entry name" value="Adenine nucleotide alpha hydrolases-like"/>
    <property type="match status" value="1"/>
</dbReference>
<evidence type="ECO:0000256" key="5">
    <source>
        <dbReference type="ARBA" id="ARBA00022989"/>
    </source>
</evidence>
<evidence type="ECO:0000313" key="11">
    <source>
        <dbReference type="Proteomes" id="UP000199373"/>
    </source>
</evidence>
<keyword evidence="4 8" id="KW-0812">Transmembrane</keyword>
<evidence type="ECO:0000256" key="4">
    <source>
        <dbReference type="ARBA" id="ARBA00022692"/>
    </source>
</evidence>
<evidence type="ECO:0000256" key="2">
    <source>
        <dbReference type="ARBA" id="ARBA00022448"/>
    </source>
</evidence>
<comment type="subcellular location">
    <subcellularLocation>
        <location evidence="1">Membrane</location>
        <topology evidence="1">Multi-pass membrane protein</topology>
    </subcellularLocation>
</comment>
<dbReference type="GO" id="GO:0016020">
    <property type="term" value="C:membrane"/>
    <property type="evidence" value="ECO:0007669"/>
    <property type="project" value="UniProtKB-SubCell"/>
</dbReference>
<dbReference type="RefSeq" id="WP_091915964.1">
    <property type="nucleotide sequence ID" value="NZ_FOIQ01000004.1"/>
</dbReference>
<dbReference type="Gene3D" id="1.20.1530.20">
    <property type="match status" value="1"/>
</dbReference>
<evidence type="ECO:0000256" key="1">
    <source>
        <dbReference type="ARBA" id="ARBA00004141"/>
    </source>
</evidence>
<feature type="transmembrane region" description="Helical" evidence="8">
    <location>
        <begin position="333"/>
        <end position="355"/>
    </location>
</feature>
<feature type="transmembrane region" description="Helical" evidence="8">
    <location>
        <begin position="184"/>
        <end position="204"/>
    </location>
</feature>
<feature type="transmembrane region" description="Helical" evidence="8">
    <location>
        <begin position="34"/>
        <end position="53"/>
    </location>
</feature>
<dbReference type="AlphaFoldDB" id="A0A1I0PHB0"/>
<reference evidence="10 11" key="1">
    <citation type="submission" date="2016-10" db="EMBL/GenBank/DDBJ databases">
        <authorList>
            <person name="de Groot N.N."/>
        </authorList>
    </citation>
    <scope>NUCLEOTIDE SEQUENCE [LARGE SCALE GENOMIC DNA]</scope>
    <source>
        <strain evidence="10 11">TC2-24</strain>
    </source>
</reference>
<dbReference type="GO" id="GO:1902600">
    <property type="term" value="P:proton transmembrane transport"/>
    <property type="evidence" value="ECO:0007669"/>
    <property type="project" value="InterPro"/>
</dbReference>
<organism evidence="10 11">
    <name type="scientific">Prevotella aff. ruminicola Tc2-24</name>
    <dbReference type="NCBI Taxonomy" id="81582"/>
    <lineage>
        <taxon>Bacteria</taxon>
        <taxon>Pseudomonadati</taxon>
        <taxon>Bacteroidota</taxon>
        <taxon>Bacteroidia</taxon>
        <taxon>Bacteroidales</taxon>
        <taxon>Prevotellaceae</taxon>
        <taxon>Prevotella</taxon>
    </lineage>
</organism>
<feature type="domain" description="Cation/H+ exchanger transmembrane" evidence="9">
    <location>
        <begin position="22"/>
        <end position="389"/>
    </location>
</feature>
<keyword evidence="7 8" id="KW-0472">Membrane</keyword>
<feature type="transmembrane region" description="Helical" evidence="8">
    <location>
        <begin position="271"/>
        <end position="289"/>
    </location>
</feature>
<dbReference type="PANTHER" id="PTHR43562:SF4">
    <property type="entry name" value="NA(+)_H(+) ANTIPORTER NHAS5"/>
    <property type="match status" value="1"/>
</dbReference>
<accession>A0A1I0PHB0</accession>
<dbReference type="InterPro" id="IPR006153">
    <property type="entry name" value="Cation/H_exchanger_TM"/>
</dbReference>
<dbReference type="GO" id="GO:0015297">
    <property type="term" value="F:antiporter activity"/>
    <property type="evidence" value="ECO:0007669"/>
    <property type="project" value="UniProtKB-KW"/>
</dbReference>
<keyword evidence="2" id="KW-0813">Transport</keyword>
<evidence type="ECO:0000313" key="10">
    <source>
        <dbReference type="EMBL" id="SEW13826.1"/>
    </source>
</evidence>
<feature type="transmembrane region" description="Helical" evidence="8">
    <location>
        <begin position="370"/>
        <end position="389"/>
    </location>
</feature>
<evidence type="ECO:0000256" key="7">
    <source>
        <dbReference type="ARBA" id="ARBA00023136"/>
    </source>
</evidence>
<dbReference type="EMBL" id="FOIQ01000004">
    <property type="protein sequence ID" value="SEW13826.1"/>
    <property type="molecule type" value="Genomic_DNA"/>
</dbReference>